<keyword evidence="2" id="KW-0812">Transmembrane</keyword>
<protein>
    <submittedName>
        <fullName evidence="3">Uncharacterized protein</fullName>
    </submittedName>
</protein>
<gene>
    <name evidence="3" type="ORF">M440DRAFT_1396959</name>
</gene>
<dbReference type="InterPro" id="IPR046536">
    <property type="entry name" value="DUF6601"/>
</dbReference>
<evidence type="ECO:0000256" key="2">
    <source>
        <dbReference type="SAM" id="Phobius"/>
    </source>
</evidence>
<feature type="transmembrane region" description="Helical" evidence="2">
    <location>
        <begin position="284"/>
        <end position="305"/>
    </location>
</feature>
<organism evidence="3 4">
    <name type="scientific">Trichoderma longibrachiatum ATCC 18648</name>
    <dbReference type="NCBI Taxonomy" id="983965"/>
    <lineage>
        <taxon>Eukaryota</taxon>
        <taxon>Fungi</taxon>
        <taxon>Dikarya</taxon>
        <taxon>Ascomycota</taxon>
        <taxon>Pezizomycotina</taxon>
        <taxon>Sordariomycetes</taxon>
        <taxon>Hypocreomycetidae</taxon>
        <taxon>Hypocreales</taxon>
        <taxon>Hypocreaceae</taxon>
        <taxon>Trichoderma</taxon>
    </lineage>
</organism>
<accession>A0A2T4CJV6</accession>
<keyword evidence="2" id="KW-0472">Membrane</keyword>
<sequence>MKQLQANGSLDQSASLTFPLSGIQPQLIDDEVFFRHLQDYLPGHCVLERRAIRADRDLTVVVNDELSTPVLDEIQDYLHLIAPRQHTRIDPLHKYQIKKMRVVITEDPGLHLIWYYDTIFIKPIVPLFLSFTMWAEFLLPPSSSDTTSTSDQDDPRTSIPPPIRRYSTASLSYQCRSALGFVRTYAFLVQHRSDFDIAQSLGLIPQDIDYSSFRAFIKPFQYLPAGAVSPRYEFGQMRLTRLNWAVRLLQPRSVATGGWFANRLYYLELYTQSADYSRSWLPPLLFAFAVLSLMLSAMQVMLAGLGTSTGEPIVRFGWGFSIATIVFCSLASGILLLYFPIMLLCQMLYIQSSRQR</sequence>
<feature type="region of interest" description="Disordered" evidence="1">
    <location>
        <begin position="143"/>
        <end position="163"/>
    </location>
</feature>
<dbReference type="Pfam" id="PF20246">
    <property type="entry name" value="DUF6601"/>
    <property type="match status" value="1"/>
</dbReference>
<dbReference type="EMBL" id="KZ679126">
    <property type="protein sequence ID" value="PTB81792.1"/>
    <property type="molecule type" value="Genomic_DNA"/>
</dbReference>
<evidence type="ECO:0000313" key="4">
    <source>
        <dbReference type="Proteomes" id="UP000240760"/>
    </source>
</evidence>
<reference evidence="3 4" key="1">
    <citation type="submission" date="2016-07" db="EMBL/GenBank/DDBJ databases">
        <title>Multiple horizontal gene transfer events from other fungi enriched the ability of initially mycotrophic Trichoderma (Ascomycota) to feed on dead plant biomass.</title>
        <authorList>
            <consortium name="DOE Joint Genome Institute"/>
            <person name="Aerts A."/>
            <person name="Atanasova L."/>
            <person name="Chenthamara K."/>
            <person name="Zhang J."/>
            <person name="Grujic M."/>
            <person name="Henrissat B."/>
            <person name="Kuo A."/>
            <person name="Salamov A."/>
            <person name="Lipzen A."/>
            <person name="Labutti K."/>
            <person name="Barry K."/>
            <person name="Miao Y."/>
            <person name="Rahimi M.J."/>
            <person name="Shen Q."/>
            <person name="Grigoriev I.V."/>
            <person name="Kubicek C.P."/>
            <person name="Druzhinina I.S."/>
        </authorList>
    </citation>
    <scope>NUCLEOTIDE SEQUENCE [LARGE SCALE GENOMIC DNA]</scope>
    <source>
        <strain evidence="3 4">ATCC 18648</strain>
    </source>
</reference>
<dbReference type="STRING" id="983965.A0A2T4CJV6"/>
<feature type="transmembrane region" description="Helical" evidence="2">
    <location>
        <begin position="317"/>
        <end position="350"/>
    </location>
</feature>
<dbReference type="Proteomes" id="UP000240760">
    <property type="component" value="Unassembled WGS sequence"/>
</dbReference>
<keyword evidence="4" id="KW-1185">Reference proteome</keyword>
<dbReference type="PANTHER" id="PTHR34414:SF1">
    <property type="entry name" value="SUBTILISIN-LIKE SERINE PROTEASE"/>
    <property type="match status" value="1"/>
</dbReference>
<evidence type="ECO:0000256" key="1">
    <source>
        <dbReference type="SAM" id="MobiDB-lite"/>
    </source>
</evidence>
<keyword evidence="2" id="KW-1133">Transmembrane helix</keyword>
<proteinExistence type="predicted"/>
<dbReference type="PANTHER" id="PTHR34414">
    <property type="entry name" value="HET DOMAIN-CONTAINING PROTEIN-RELATED"/>
    <property type="match status" value="1"/>
</dbReference>
<evidence type="ECO:0000313" key="3">
    <source>
        <dbReference type="EMBL" id="PTB81792.1"/>
    </source>
</evidence>
<name>A0A2T4CJV6_TRILO</name>
<dbReference type="AlphaFoldDB" id="A0A2T4CJV6"/>
<dbReference type="OrthoDB" id="5086500at2759"/>